<reference evidence="3" key="1">
    <citation type="submission" date="2023-06" db="EMBL/GenBank/DDBJ databases">
        <title>Male Hemibagrus guttatus genome.</title>
        <authorList>
            <person name="Bian C."/>
        </authorList>
    </citation>
    <scope>NUCLEOTIDE SEQUENCE</scope>
    <source>
        <strain evidence="3">Male_cb2023</strain>
        <tissue evidence="3">Muscle</tissue>
    </source>
</reference>
<gene>
    <name evidence="3" type="ORF">QTP70_023591</name>
</gene>
<comment type="caution">
    <text evidence="3">The sequence shown here is derived from an EMBL/GenBank/DDBJ whole genome shotgun (WGS) entry which is preliminary data.</text>
</comment>
<dbReference type="InterPro" id="IPR005135">
    <property type="entry name" value="Endo/exonuclease/phosphatase"/>
</dbReference>
<dbReference type="SUPFAM" id="SSF56219">
    <property type="entry name" value="DNase I-like"/>
    <property type="match status" value="1"/>
</dbReference>
<dbReference type="Pfam" id="PF03372">
    <property type="entry name" value="Exo_endo_phos"/>
    <property type="match status" value="1"/>
</dbReference>
<protein>
    <recommendedName>
        <fullName evidence="2">Endonuclease/exonuclease/phosphatase domain-containing protein</fullName>
    </recommendedName>
</protein>
<sequence length="297" mass="32841">MIGINIASLNINGAREQNKRAKLYGLLKQKHIDDVMLQETHSDISNAADWVKEWDGLVILSHNTSLSGGVALLFARNFIPCSYSVEEILTGRLLKVKAFYENEVLVFICVYTPTSAVERMGFLDTLSNVIADCDTADILILGGDFNCTTDDLDQNHAEPHVTSRKRLWEVIHSFIVYRLSKLFSGHGEPVPISGIIGHQGRIHPGRSANPSQGTHTHSFTHTITHYRQFRDANQPTTHVFGLGEETGVPRGNPQGTGRTCKLHTHGGGGNRTPNPGGVRQNVLTTKPPFIINVEFDW</sequence>
<dbReference type="InterPro" id="IPR036691">
    <property type="entry name" value="Endo/exonu/phosph_ase_sf"/>
</dbReference>
<feature type="region of interest" description="Disordered" evidence="1">
    <location>
        <begin position="243"/>
        <end position="277"/>
    </location>
</feature>
<accession>A0AAE0QKX3</accession>
<dbReference type="AlphaFoldDB" id="A0AAE0QKX3"/>
<proteinExistence type="predicted"/>
<dbReference type="GO" id="GO:0003824">
    <property type="term" value="F:catalytic activity"/>
    <property type="evidence" value="ECO:0007669"/>
    <property type="project" value="InterPro"/>
</dbReference>
<keyword evidence="4" id="KW-1185">Reference proteome</keyword>
<evidence type="ECO:0000313" key="4">
    <source>
        <dbReference type="Proteomes" id="UP001274896"/>
    </source>
</evidence>
<name>A0AAE0QKX3_9TELE</name>
<dbReference type="CDD" id="cd09076">
    <property type="entry name" value="L1-EN"/>
    <property type="match status" value="1"/>
</dbReference>
<dbReference type="Gene3D" id="3.60.10.10">
    <property type="entry name" value="Endonuclease/exonuclease/phosphatase"/>
    <property type="match status" value="1"/>
</dbReference>
<evidence type="ECO:0000313" key="3">
    <source>
        <dbReference type="EMBL" id="KAK3524236.1"/>
    </source>
</evidence>
<evidence type="ECO:0000259" key="2">
    <source>
        <dbReference type="Pfam" id="PF03372"/>
    </source>
</evidence>
<dbReference type="Proteomes" id="UP001274896">
    <property type="component" value="Unassembled WGS sequence"/>
</dbReference>
<feature type="non-terminal residue" evidence="3">
    <location>
        <position position="297"/>
    </location>
</feature>
<dbReference type="EMBL" id="JAUCMX010000014">
    <property type="protein sequence ID" value="KAK3524236.1"/>
    <property type="molecule type" value="Genomic_DNA"/>
</dbReference>
<organism evidence="3 4">
    <name type="scientific">Hemibagrus guttatus</name>
    <dbReference type="NCBI Taxonomy" id="175788"/>
    <lineage>
        <taxon>Eukaryota</taxon>
        <taxon>Metazoa</taxon>
        <taxon>Chordata</taxon>
        <taxon>Craniata</taxon>
        <taxon>Vertebrata</taxon>
        <taxon>Euteleostomi</taxon>
        <taxon>Actinopterygii</taxon>
        <taxon>Neopterygii</taxon>
        <taxon>Teleostei</taxon>
        <taxon>Ostariophysi</taxon>
        <taxon>Siluriformes</taxon>
        <taxon>Bagridae</taxon>
        <taxon>Hemibagrus</taxon>
    </lineage>
</organism>
<evidence type="ECO:0000256" key="1">
    <source>
        <dbReference type="SAM" id="MobiDB-lite"/>
    </source>
</evidence>
<feature type="domain" description="Endonuclease/exonuclease/phosphatase" evidence="2">
    <location>
        <begin position="7"/>
        <end position="159"/>
    </location>
</feature>